<dbReference type="Pfam" id="PF21956">
    <property type="entry name" value="DUF6922"/>
    <property type="match status" value="1"/>
</dbReference>
<dbReference type="Proteomes" id="UP000034508">
    <property type="component" value="Unassembled WGS sequence"/>
</dbReference>
<reference evidence="2 3" key="1">
    <citation type="journal article" date="2015" name="Nature">
        <title>rRNA introns, odd ribosomes, and small enigmatic genomes across a large radiation of phyla.</title>
        <authorList>
            <person name="Brown C.T."/>
            <person name="Hug L.A."/>
            <person name="Thomas B.C."/>
            <person name="Sharon I."/>
            <person name="Castelle C.J."/>
            <person name="Singh A."/>
            <person name="Wilkins M.J."/>
            <person name="Williams K.H."/>
            <person name="Banfield J.F."/>
        </authorList>
    </citation>
    <scope>NUCLEOTIDE SEQUENCE [LARGE SCALE GENOMIC DNA]</scope>
</reference>
<evidence type="ECO:0000259" key="1">
    <source>
        <dbReference type="Pfam" id="PF21956"/>
    </source>
</evidence>
<dbReference type="AlphaFoldDB" id="A0A0G0FLX5"/>
<gene>
    <name evidence="2" type="ORF">US31_C0001G0004</name>
</gene>
<evidence type="ECO:0000313" key="2">
    <source>
        <dbReference type="EMBL" id="KKQ18817.1"/>
    </source>
</evidence>
<protein>
    <recommendedName>
        <fullName evidence="1">DUF6922 domain-containing protein</fullName>
    </recommendedName>
</protein>
<feature type="domain" description="DUF6922" evidence="1">
    <location>
        <begin position="9"/>
        <end position="56"/>
    </location>
</feature>
<dbReference type="InterPro" id="IPR053830">
    <property type="entry name" value="DUF6922"/>
</dbReference>
<evidence type="ECO:0000313" key="3">
    <source>
        <dbReference type="Proteomes" id="UP000034508"/>
    </source>
</evidence>
<dbReference type="EMBL" id="LBSM01000001">
    <property type="protein sequence ID" value="KKQ18817.1"/>
    <property type="molecule type" value="Genomic_DNA"/>
</dbReference>
<comment type="caution">
    <text evidence="2">The sequence shown here is derived from an EMBL/GenBank/DDBJ whole genome shotgun (WGS) entry which is preliminary data.</text>
</comment>
<accession>A0A0G0FLX5</accession>
<sequence length="92" mass="10972">MNTLPVSLKPMFWSYDFTKLNSDKDKQRIIINIINYGKWKDWQWLVDCYGKDEVKKNIETIQATEFRPEALKLISLLLDIRKFNYALRGSGR</sequence>
<name>A0A0G0FLX5_9BACT</name>
<organism evidence="2 3">
    <name type="scientific">Berkelbacteria bacterium GW2011_GWA1_36_9</name>
    <dbReference type="NCBI Taxonomy" id="1618331"/>
    <lineage>
        <taxon>Bacteria</taxon>
        <taxon>Candidatus Berkelbacteria</taxon>
    </lineage>
</organism>
<proteinExistence type="predicted"/>